<gene>
    <name evidence="3" type="ORF">H9647_24785</name>
</gene>
<comment type="caution">
    <text evidence="3">The sequence shown here is derived from an EMBL/GenBank/DDBJ whole genome shotgun (WGS) entry which is preliminary data.</text>
</comment>
<dbReference type="InterPro" id="IPR028190">
    <property type="entry name" value="Ntox21"/>
</dbReference>
<dbReference type="Pfam" id="PF15526">
    <property type="entry name" value="Ntox21"/>
    <property type="match status" value="1"/>
</dbReference>
<evidence type="ECO:0000259" key="2">
    <source>
        <dbReference type="Pfam" id="PF15526"/>
    </source>
</evidence>
<organism evidence="3 4">
    <name type="scientific">Paenibacillus gallinarum</name>
    <dbReference type="NCBI Taxonomy" id="2762232"/>
    <lineage>
        <taxon>Bacteria</taxon>
        <taxon>Bacillati</taxon>
        <taxon>Bacillota</taxon>
        <taxon>Bacilli</taxon>
        <taxon>Bacillales</taxon>
        <taxon>Paenibacillaceae</taxon>
        <taxon>Paenibacillus</taxon>
    </lineage>
</organism>
<dbReference type="RefSeq" id="WP_191805047.1">
    <property type="nucleotide sequence ID" value="NZ_JACSQL010000026.1"/>
</dbReference>
<feature type="domain" description="Novel toxin 21" evidence="2">
    <location>
        <begin position="9"/>
        <end position="85"/>
    </location>
</feature>
<feature type="region of interest" description="Disordered" evidence="1">
    <location>
        <begin position="62"/>
        <end position="85"/>
    </location>
</feature>
<dbReference type="EMBL" id="JACSQL010000026">
    <property type="protein sequence ID" value="MBD7971285.1"/>
    <property type="molecule type" value="Genomic_DNA"/>
</dbReference>
<reference evidence="3 4" key="1">
    <citation type="submission" date="2020-08" db="EMBL/GenBank/DDBJ databases">
        <title>A Genomic Blueprint of the Chicken Gut Microbiome.</title>
        <authorList>
            <person name="Gilroy R."/>
            <person name="Ravi A."/>
            <person name="Getino M."/>
            <person name="Pursley I."/>
            <person name="Horton D.L."/>
            <person name="Alikhan N.-F."/>
            <person name="Baker D."/>
            <person name="Gharbi K."/>
            <person name="Hall N."/>
            <person name="Watson M."/>
            <person name="Adriaenssens E.M."/>
            <person name="Foster-Nyarko E."/>
            <person name="Jarju S."/>
            <person name="Secka A."/>
            <person name="Antonio M."/>
            <person name="Oren A."/>
            <person name="Chaudhuri R."/>
            <person name="La Ragione R.M."/>
            <person name="Hildebrand F."/>
            <person name="Pallen M.J."/>
        </authorList>
    </citation>
    <scope>NUCLEOTIDE SEQUENCE [LARGE SCALE GENOMIC DNA]</scope>
    <source>
        <strain evidence="3 4">Sa2BVA9</strain>
    </source>
</reference>
<dbReference type="Proteomes" id="UP000608071">
    <property type="component" value="Unassembled WGS sequence"/>
</dbReference>
<dbReference type="CDD" id="cd20685">
    <property type="entry name" value="CdiA-CT_Ecl_RNase-like"/>
    <property type="match status" value="1"/>
</dbReference>
<keyword evidence="4" id="KW-1185">Reference proteome</keyword>
<name>A0ABR8T684_9BACL</name>
<accession>A0ABR8T684</accession>
<evidence type="ECO:0000256" key="1">
    <source>
        <dbReference type="SAM" id="MobiDB-lite"/>
    </source>
</evidence>
<protein>
    <recommendedName>
        <fullName evidence="2">Novel toxin 21 domain-containing protein</fullName>
    </recommendedName>
</protein>
<sequence>MTGKTLIKAAKSHGYEPTSLISKNNQKIFYNKKKKTYISQDVGSNNGMGPHKKNGVWKMAKSPEKLNSKTTRMGTYDANMTRIGD</sequence>
<evidence type="ECO:0000313" key="3">
    <source>
        <dbReference type="EMBL" id="MBD7971285.1"/>
    </source>
</evidence>
<dbReference type="Gene3D" id="3.10.380.20">
    <property type="entry name" value="Novel toxin 21 (CdiA), C-terminal domain"/>
    <property type="match status" value="1"/>
</dbReference>
<proteinExistence type="predicted"/>
<evidence type="ECO:0000313" key="4">
    <source>
        <dbReference type="Proteomes" id="UP000608071"/>
    </source>
</evidence>
<dbReference type="InterPro" id="IPR038181">
    <property type="entry name" value="Ntox21_sf"/>
</dbReference>